<sequence length="113" mass="12496">MVDVSVEIPSPLSKCIIFCEVECVRACCGIDAVSTDPALIEAWCRQVGSVAVVEAQLQLAELIEVVEDRSHRVTSTFLNHRTHDDAARRQLLDFLAAFDRGLAAGDARRERSR</sequence>
<evidence type="ECO:0000313" key="1">
    <source>
        <dbReference type="EMBL" id="MBO4208198.1"/>
    </source>
</evidence>
<dbReference type="Pfam" id="PF19856">
    <property type="entry name" value="DUF6331"/>
    <property type="match status" value="1"/>
</dbReference>
<dbReference type="RefSeq" id="WP_208815190.1">
    <property type="nucleotide sequence ID" value="NZ_WVUH01000177.1"/>
</dbReference>
<gene>
    <name evidence="1" type="ORF">GSF22_19615</name>
</gene>
<reference evidence="1 2" key="1">
    <citation type="submission" date="2019-12" db="EMBL/GenBank/DDBJ databases">
        <title>Whole genome sequencing of endophytic Actinobacterium Micromonospora sp. MPMI6T.</title>
        <authorList>
            <person name="Evv R."/>
            <person name="Podile A.R."/>
        </authorList>
    </citation>
    <scope>NUCLEOTIDE SEQUENCE [LARGE SCALE GENOMIC DNA]</scope>
    <source>
        <strain evidence="1 2">MPMI6</strain>
    </source>
</reference>
<dbReference type="EMBL" id="WVUH01000177">
    <property type="protein sequence ID" value="MBO4208198.1"/>
    <property type="molecule type" value="Genomic_DNA"/>
</dbReference>
<organism evidence="1 2">
    <name type="scientific">Micromonospora echinofusca</name>
    <dbReference type="NCBI Taxonomy" id="47858"/>
    <lineage>
        <taxon>Bacteria</taxon>
        <taxon>Bacillati</taxon>
        <taxon>Actinomycetota</taxon>
        <taxon>Actinomycetes</taxon>
        <taxon>Micromonosporales</taxon>
        <taxon>Micromonosporaceae</taxon>
        <taxon>Micromonospora</taxon>
    </lineage>
</organism>
<name>A0ABS3VUT8_MICEH</name>
<protein>
    <submittedName>
        <fullName evidence="1">Uncharacterized protein</fullName>
    </submittedName>
</protein>
<dbReference type="InterPro" id="IPR046294">
    <property type="entry name" value="DUF6331"/>
</dbReference>
<evidence type="ECO:0000313" key="2">
    <source>
        <dbReference type="Proteomes" id="UP000823521"/>
    </source>
</evidence>
<comment type="caution">
    <text evidence="1">The sequence shown here is derived from an EMBL/GenBank/DDBJ whole genome shotgun (WGS) entry which is preliminary data.</text>
</comment>
<accession>A0ABS3VUT8</accession>
<keyword evidence="2" id="KW-1185">Reference proteome</keyword>
<dbReference type="Proteomes" id="UP000823521">
    <property type="component" value="Unassembled WGS sequence"/>
</dbReference>
<proteinExistence type="predicted"/>